<name>D7WFG3_9CORY</name>
<dbReference type="EMBL" id="ACLJ02000003">
    <property type="protein sequence ID" value="EFK53790.1"/>
    <property type="molecule type" value="Genomic_DNA"/>
</dbReference>
<dbReference type="Pfam" id="PF13830">
    <property type="entry name" value="DUF4192"/>
    <property type="match status" value="1"/>
</dbReference>
<dbReference type="RefSeq" id="WP_005289841.1">
    <property type="nucleotide sequence ID" value="NZ_CM000961.1"/>
</dbReference>
<dbReference type="eggNOG" id="ENOG502ZG6B">
    <property type="taxonomic scope" value="Bacteria"/>
</dbReference>
<organism evidence="1 2">
    <name type="scientific">Corynebacterium genitalium ATCC 33030</name>
    <dbReference type="NCBI Taxonomy" id="585529"/>
    <lineage>
        <taxon>Bacteria</taxon>
        <taxon>Bacillati</taxon>
        <taxon>Actinomycetota</taxon>
        <taxon>Actinomycetes</taxon>
        <taxon>Mycobacteriales</taxon>
        <taxon>Corynebacteriaceae</taxon>
        <taxon>Corynebacterium</taxon>
    </lineage>
</organism>
<dbReference type="InterPro" id="IPR025447">
    <property type="entry name" value="DUF4192"/>
</dbReference>
<dbReference type="HOGENOM" id="CLU_064674_0_0_11"/>
<protein>
    <recommendedName>
        <fullName evidence="3">DUF4192 domain-containing protein</fullName>
    </recommendedName>
</protein>
<comment type="caution">
    <text evidence="1">The sequence shown here is derived from an EMBL/GenBank/DDBJ whole genome shotgun (WGS) entry which is preliminary data.</text>
</comment>
<dbReference type="Proteomes" id="UP000004208">
    <property type="component" value="Unassembled WGS sequence"/>
</dbReference>
<evidence type="ECO:0000313" key="1">
    <source>
        <dbReference type="EMBL" id="EFK53790.1"/>
    </source>
</evidence>
<reference evidence="1" key="1">
    <citation type="submission" date="2010-06" db="EMBL/GenBank/DDBJ databases">
        <authorList>
            <person name="Muzny D."/>
            <person name="Qin X."/>
            <person name="Buhay C."/>
            <person name="Dugan-Rocha S."/>
            <person name="Ding Y."/>
            <person name="Chen G."/>
            <person name="Hawes A."/>
            <person name="Holder M."/>
            <person name="Jhangiani S."/>
            <person name="Johnson A."/>
            <person name="Khan Z."/>
            <person name="Li Z."/>
            <person name="Liu W."/>
            <person name="Liu X."/>
            <person name="Perez L."/>
            <person name="Shen H."/>
            <person name="Wang Q."/>
            <person name="Watt J."/>
            <person name="Xi L."/>
            <person name="Xin Y."/>
            <person name="Zhou J."/>
            <person name="Deng J."/>
            <person name="Jiang H."/>
            <person name="Liu Y."/>
            <person name="Qu J."/>
            <person name="Song X.-Z."/>
            <person name="Zhang L."/>
            <person name="Villasana D."/>
            <person name="Johnson A."/>
            <person name="Liu J."/>
            <person name="Liyanage D."/>
            <person name="Lorensuhewa L."/>
            <person name="Robinson T."/>
            <person name="Song A."/>
            <person name="Song B.-B."/>
            <person name="Dinh H."/>
            <person name="Thornton R."/>
            <person name="Coyle M."/>
            <person name="Francisco L."/>
            <person name="Jackson L."/>
            <person name="Javaid M."/>
            <person name="Korchina V."/>
            <person name="Kovar C."/>
            <person name="Mata R."/>
            <person name="Mathew T."/>
            <person name="Ngo R."/>
            <person name="Nguyen L."/>
            <person name="Nguyen N."/>
            <person name="Okwuonu G."/>
            <person name="Ongeri F."/>
            <person name="Pham C."/>
            <person name="Simmons D."/>
            <person name="Wilczek-Boney K."/>
            <person name="Hale W."/>
            <person name="Jakkamsetti A."/>
            <person name="Pham P."/>
            <person name="Ruth R."/>
            <person name="San Lucas F."/>
            <person name="Warren J."/>
            <person name="Zhang J."/>
            <person name="Zhao Z."/>
            <person name="Zhou C."/>
            <person name="Zhu D."/>
            <person name="Lee S."/>
            <person name="Bess C."/>
            <person name="Blankenburg K."/>
            <person name="Forbes L."/>
            <person name="Fu Q."/>
            <person name="Gubbala S."/>
            <person name="Hirani K."/>
            <person name="Jayaseelan J.C."/>
            <person name="Lara F."/>
            <person name="Munidasa M."/>
            <person name="Palculict T."/>
            <person name="Patil S."/>
            <person name="Pu L.-L."/>
            <person name="Saada N."/>
            <person name="Tang L."/>
            <person name="Weissenberger G."/>
            <person name="Zhu Y."/>
            <person name="Hemphill L."/>
            <person name="Shang Y."/>
            <person name="Youmans B."/>
            <person name="Ayvaz T."/>
            <person name="Ross M."/>
            <person name="Santibanez J."/>
            <person name="Aqrawi P."/>
            <person name="Gross S."/>
            <person name="Joshi V."/>
            <person name="Fowler G."/>
            <person name="Nazareth L."/>
            <person name="Reid J."/>
            <person name="Worley K."/>
            <person name="Petrosino J."/>
            <person name="Highlander S."/>
            <person name="Gibbs R."/>
        </authorList>
    </citation>
    <scope>NUCLEOTIDE SEQUENCE [LARGE SCALE GENOMIC DNA]</scope>
    <source>
        <strain evidence="1">ATCC 33030</strain>
    </source>
</reference>
<evidence type="ECO:0008006" key="3">
    <source>
        <dbReference type="Google" id="ProtNLM"/>
    </source>
</evidence>
<gene>
    <name evidence="1" type="ORF">HMPREF0291_11447</name>
</gene>
<dbReference type="STRING" id="585529.HMPREF0291_11447"/>
<dbReference type="AlphaFoldDB" id="D7WFG3"/>
<evidence type="ECO:0000313" key="2">
    <source>
        <dbReference type="Proteomes" id="UP000004208"/>
    </source>
</evidence>
<accession>D7WFG3</accession>
<dbReference type="OrthoDB" id="3268175at2"/>
<proteinExistence type="predicted"/>
<keyword evidence="2" id="KW-1185">Reference proteome</keyword>
<sequence length="382" mass="40536">MTHSSDHHHQATVDNPSTIIATVPGTLGYYPHESVVVIGLIASEDTDSVYLGPVLRADLGRVRELTAYLGSAPVDTCIAFLGILVTRVPGSGAALNAVEELEKLERTNSEPLIDVLWHVSEIAHGTPYSMVFGPEPAELGMFWSELAWEHGVVGSVMASPAMEAMRANGTLPALDRNDTFSYFEPVVLSGAEEHRITSLTQQALARSAQLQVELARGSSSRPASVVHQACTALINAPAQPIIGADEPLSVAEAVPDQNSLLALATVLARPTLRDCVIGEAVRHPQESASALLAVARSFRGVIRANALSIWALVAISRGVSSWASAALHCAQEEMPEHSMSAICLEVLALGEQKKLVTTILEGCELACEKLLGPADPPMRKSA</sequence>